<dbReference type="Pfam" id="PF11738">
    <property type="entry name" value="DUF3298"/>
    <property type="match status" value="1"/>
</dbReference>
<sequence length="232" mass="24675">MRILTLSALLAAGVLLGEHSIAVSGAQTDCAAFGGVVEADNVCHVHSSAASYTMDLRFPTNYVDEQAVIDYVTQSRDGFTNVAEMPAVRNMPYEMDVTSQSFTSGPPAGGTQSVVLRLFQDIGGAHPTTWYKAFNYDVAHKKPVTFDTLFAPDAKAVNAIFPIVQRDLERQTGLTGVIATSDGLDPSHYQNFAVTDDAVLFFFSQGELLPSDAGATTATVPRAALPPLQLGG</sequence>
<dbReference type="Gene3D" id="3.30.565.40">
    <property type="entry name" value="Fervidobacterium nodosum Rt17-B1 like"/>
    <property type="match status" value="1"/>
</dbReference>
<dbReference type="InterPro" id="IPR053421">
    <property type="entry name" value="Esterase_Immunogenic_RsiV"/>
</dbReference>
<gene>
    <name evidence="2" type="primary">TB22.2_1</name>
    <name evidence="2" type="ORF">MHEL_41900</name>
</gene>
<dbReference type="RefSeq" id="WP_163749942.1">
    <property type="nucleotide sequence ID" value="NZ_AP022596.1"/>
</dbReference>
<accession>A0A7I7T9I8</accession>
<evidence type="ECO:0000313" key="3">
    <source>
        <dbReference type="Proteomes" id="UP000467148"/>
    </source>
</evidence>
<name>A0A7I7T9I8_9MYCO</name>
<evidence type="ECO:0000259" key="1">
    <source>
        <dbReference type="Pfam" id="PF11738"/>
    </source>
</evidence>
<dbReference type="Gene3D" id="3.90.640.20">
    <property type="entry name" value="Heat-shock cognate protein, ATPase"/>
    <property type="match status" value="1"/>
</dbReference>
<protein>
    <recommendedName>
        <fullName evidence="1">DUF3298 domain-containing protein</fullName>
    </recommendedName>
</protein>
<dbReference type="InterPro" id="IPR037126">
    <property type="entry name" value="PdaC/RsiV-like_sf"/>
</dbReference>
<feature type="domain" description="DUF3298" evidence="1">
    <location>
        <begin position="148"/>
        <end position="222"/>
    </location>
</feature>
<dbReference type="Proteomes" id="UP000467148">
    <property type="component" value="Chromosome"/>
</dbReference>
<dbReference type="AlphaFoldDB" id="A0A7I7T9I8"/>
<dbReference type="NCBIfam" id="NF043047">
    <property type="entry name" value="EstaseRv3036c"/>
    <property type="match status" value="1"/>
</dbReference>
<evidence type="ECO:0000313" key="2">
    <source>
        <dbReference type="EMBL" id="BBY65947.1"/>
    </source>
</evidence>
<dbReference type="KEGG" id="mhev:MHEL_41900"/>
<keyword evidence="3" id="KW-1185">Reference proteome</keyword>
<organism evidence="2 3">
    <name type="scientific">Mycolicibacterium helvum</name>
    <dbReference type="NCBI Taxonomy" id="1534349"/>
    <lineage>
        <taxon>Bacteria</taxon>
        <taxon>Bacillati</taxon>
        <taxon>Actinomycetota</taxon>
        <taxon>Actinomycetes</taxon>
        <taxon>Mycobacteriales</taxon>
        <taxon>Mycobacteriaceae</taxon>
        <taxon>Mycolicibacterium</taxon>
    </lineage>
</organism>
<proteinExistence type="predicted"/>
<dbReference type="EMBL" id="AP022596">
    <property type="protein sequence ID" value="BBY65947.1"/>
    <property type="molecule type" value="Genomic_DNA"/>
</dbReference>
<dbReference type="InterPro" id="IPR021729">
    <property type="entry name" value="DUF3298"/>
</dbReference>
<reference evidence="2 3" key="1">
    <citation type="journal article" date="2019" name="Emerg. Microbes Infect.">
        <title>Comprehensive subspecies identification of 175 nontuberculous mycobacteria species based on 7547 genomic profiles.</title>
        <authorList>
            <person name="Matsumoto Y."/>
            <person name="Kinjo T."/>
            <person name="Motooka D."/>
            <person name="Nabeya D."/>
            <person name="Jung N."/>
            <person name="Uechi K."/>
            <person name="Horii T."/>
            <person name="Iida T."/>
            <person name="Fujita J."/>
            <person name="Nakamura S."/>
        </authorList>
    </citation>
    <scope>NUCLEOTIDE SEQUENCE [LARGE SCALE GENOMIC DNA]</scope>
    <source>
        <strain evidence="2 3">JCM 30396</strain>
    </source>
</reference>